<proteinExistence type="predicted"/>
<protein>
    <submittedName>
        <fullName evidence="1">Uncharacterized protein</fullName>
    </submittedName>
</protein>
<gene>
    <name evidence="1" type="ORF">I3679_006180</name>
</gene>
<dbReference type="EMBL" id="JADQCH020000001">
    <property type="protein sequence ID" value="MEY2343951.1"/>
    <property type="molecule type" value="Genomic_DNA"/>
</dbReference>
<reference evidence="1" key="1">
    <citation type="submission" date="2021-05" db="EMBL/GenBank/DDBJ databases">
        <title>First report of NDM-5 and VEB-6 producing Proteus mirabilis isolated from blood of a sepsis patient in Kolkata, India.</title>
        <authorList>
            <person name="Halder G."/>
            <person name="Chaudhuri B."/>
            <person name="Dutta S."/>
        </authorList>
    </citation>
    <scope>NUCLEOTIDE SEQUENCE [LARGE SCALE GENOMIC DNA]</scope>
    <source>
        <strain evidence="1">7049</strain>
    </source>
</reference>
<comment type="caution">
    <text evidence="1">The sequence shown here is derived from an EMBL/GenBank/DDBJ whole genome shotgun (WGS) entry which is preliminary data.</text>
</comment>
<name>A0ABD5LTR9_PROMI</name>
<dbReference type="AlphaFoldDB" id="A0ABD5LTR9"/>
<sequence length="47" mass="5195">MTLSWGGLIVTAFHFYGSLDANMSGIQLAFNYGLMGFLSVQLPQRQL</sequence>
<organism evidence="1">
    <name type="scientific">Proteus mirabilis</name>
    <dbReference type="NCBI Taxonomy" id="584"/>
    <lineage>
        <taxon>Bacteria</taxon>
        <taxon>Pseudomonadati</taxon>
        <taxon>Pseudomonadota</taxon>
        <taxon>Gammaproteobacteria</taxon>
        <taxon>Enterobacterales</taxon>
        <taxon>Morganellaceae</taxon>
        <taxon>Proteus</taxon>
    </lineage>
</organism>
<evidence type="ECO:0000313" key="1">
    <source>
        <dbReference type="EMBL" id="MEY2343951.1"/>
    </source>
</evidence>
<accession>A0ABD5LTR9</accession>